<dbReference type="EMBL" id="CP071446">
    <property type="protein sequence ID" value="QTA38038.1"/>
    <property type="molecule type" value="Genomic_DNA"/>
</dbReference>
<dbReference type="InterPro" id="IPR051174">
    <property type="entry name" value="Cytochrome_c-type_ET"/>
</dbReference>
<proteinExistence type="inferred from homology"/>
<evidence type="ECO:0000256" key="2">
    <source>
        <dbReference type="ARBA" id="ARBA00007395"/>
    </source>
</evidence>
<dbReference type="Pfam" id="PF03264">
    <property type="entry name" value="Cytochrom_NNT"/>
    <property type="match status" value="1"/>
</dbReference>
<keyword evidence="7" id="KW-0479">Metal-binding</keyword>
<evidence type="ECO:0000256" key="3">
    <source>
        <dbReference type="ARBA" id="ARBA00022448"/>
    </source>
</evidence>
<evidence type="ECO:0000256" key="7">
    <source>
        <dbReference type="ARBA" id="ARBA00022723"/>
    </source>
</evidence>
<comment type="similarity">
    <text evidence="2">Belongs to the NapC/NirT/NrfH family.</text>
</comment>
<evidence type="ECO:0000256" key="12">
    <source>
        <dbReference type="SAM" id="Phobius"/>
    </source>
</evidence>
<evidence type="ECO:0000256" key="8">
    <source>
        <dbReference type="ARBA" id="ARBA00022982"/>
    </source>
</evidence>
<keyword evidence="5" id="KW-0349">Heme</keyword>
<sequence>MKVVVDFFKLLFEVVVAGFNLILLFFDFVRRHVHLSEKIAIILLGVFILGGIGLVIAIEATSTNSFCLTCHPYFEKEFYETSHGEAGVDCADCHIPSDIAGFTRAKLGGLREAWIYFTQDHPENREDWYNNYKEHWEKIAYEKNLTEETCLECHGESEEIPYMEVEAYGINIHQQLKVKEKGLSCFDCHYNFVHGVLEWEDKK</sequence>
<evidence type="ECO:0000256" key="9">
    <source>
        <dbReference type="ARBA" id="ARBA00022989"/>
    </source>
</evidence>
<evidence type="ECO:0000256" key="5">
    <source>
        <dbReference type="ARBA" id="ARBA00022617"/>
    </source>
</evidence>
<dbReference type="Proteomes" id="UP000671862">
    <property type="component" value="Chromosome"/>
</dbReference>
<accession>A0ABX7S638</accession>
<evidence type="ECO:0000256" key="1">
    <source>
        <dbReference type="ARBA" id="ARBA00004236"/>
    </source>
</evidence>
<organism evidence="14 15">
    <name type="scientific">Thermosipho ferrireducens</name>
    <dbReference type="NCBI Taxonomy" id="2571116"/>
    <lineage>
        <taxon>Bacteria</taxon>
        <taxon>Thermotogati</taxon>
        <taxon>Thermotogota</taxon>
        <taxon>Thermotogae</taxon>
        <taxon>Thermotogales</taxon>
        <taxon>Fervidobacteriaceae</taxon>
        <taxon>Thermosipho</taxon>
    </lineage>
</organism>
<feature type="domain" description="NapC/NirT cytochrome c N-terminal" evidence="13">
    <location>
        <begin position="41"/>
        <end position="197"/>
    </location>
</feature>
<evidence type="ECO:0000256" key="11">
    <source>
        <dbReference type="ARBA" id="ARBA00023136"/>
    </source>
</evidence>
<feature type="transmembrane region" description="Helical" evidence="12">
    <location>
        <begin position="38"/>
        <end position="58"/>
    </location>
</feature>
<reference evidence="14 15" key="1">
    <citation type="submission" date="2021-03" db="EMBL/GenBank/DDBJ databases">
        <title>Thermosipho ferrireducens sp.nov., an anaerobic thermophilic iron-reducing bacterium isolated from a deep-sea hydrothermal sulfide deposits.</title>
        <authorList>
            <person name="Zeng X."/>
            <person name="Chen Y."/>
            <person name="Shao Z."/>
        </authorList>
    </citation>
    <scope>NUCLEOTIDE SEQUENCE [LARGE SCALE GENOMIC DNA]</scope>
    <source>
        <strain evidence="14 15">JL129W03</strain>
    </source>
</reference>
<name>A0ABX7S638_9BACT</name>
<dbReference type="PANTHER" id="PTHR30333">
    <property type="entry name" value="CYTOCHROME C-TYPE PROTEIN"/>
    <property type="match status" value="1"/>
</dbReference>
<comment type="subcellular location">
    <subcellularLocation>
        <location evidence="1">Cell membrane</location>
    </subcellularLocation>
</comment>
<evidence type="ECO:0000313" key="15">
    <source>
        <dbReference type="Proteomes" id="UP000671862"/>
    </source>
</evidence>
<dbReference type="Gene3D" id="1.10.3820.10">
    <property type="entry name" value="Di-heme elbow motif domain"/>
    <property type="match status" value="1"/>
</dbReference>
<keyword evidence="4" id="KW-1003">Cell membrane</keyword>
<keyword evidence="9 12" id="KW-1133">Transmembrane helix</keyword>
<keyword evidence="8" id="KW-0249">Electron transport</keyword>
<dbReference type="InterPro" id="IPR036280">
    <property type="entry name" value="Multihaem_cyt_sf"/>
</dbReference>
<protein>
    <submittedName>
        <fullName evidence="14">NapC/NirT family cytochrome c</fullName>
    </submittedName>
</protein>
<dbReference type="InterPro" id="IPR038266">
    <property type="entry name" value="NapC/NirT_cytc_sf"/>
</dbReference>
<keyword evidence="10" id="KW-0408">Iron</keyword>
<evidence type="ECO:0000256" key="4">
    <source>
        <dbReference type="ARBA" id="ARBA00022475"/>
    </source>
</evidence>
<keyword evidence="3" id="KW-0813">Transport</keyword>
<keyword evidence="6 12" id="KW-0812">Transmembrane</keyword>
<dbReference type="SUPFAM" id="SSF48695">
    <property type="entry name" value="Multiheme cytochromes"/>
    <property type="match status" value="1"/>
</dbReference>
<evidence type="ECO:0000256" key="6">
    <source>
        <dbReference type="ARBA" id="ARBA00022692"/>
    </source>
</evidence>
<dbReference type="PANTHER" id="PTHR30333:SF1">
    <property type="entry name" value="CYTOCHROME C-TYPE PROTEIN NAPC"/>
    <property type="match status" value="1"/>
</dbReference>
<keyword evidence="15" id="KW-1185">Reference proteome</keyword>
<feature type="transmembrane region" description="Helical" evidence="12">
    <location>
        <begin position="6"/>
        <end position="26"/>
    </location>
</feature>
<evidence type="ECO:0000256" key="10">
    <source>
        <dbReference type="ARBA" id="ARBA00023004"/>
    </source>
</evidence>
<dbReference type="InterPro" id="IPR005126">
    <property type="entry name" value="NapC/NirT_cyt_c_N"/>
</dbReference>
<gene>
    <name evidence="14" type="ORF">JYK00_00370</name>
</gene>
<dbReference type="RefSeq" id="WP_207566759.1">
    <property type="nucleotide sequence ID" value="NZ_CP071446.1"/>
</dbReference>
<keyword evidence="11 12" id="KW-0472">Membrane</keyword>
<evidence type="ECO:0000313" key="14">
    <source>
        <dbReference type="EMBL" id="QTA38038.1"/>
    </source>
</evidence>
<evidence type="ECO:0000259" key="13">
    <source>
        <dbReference type="Pfam" id="PF03264"/>
    </source>
</evidence>